<keyword evidence="13" id="KW-1185">Reference proteome</keyword>
<dbReference type="EMBL" id="CAJVSB020000115">
    <property type="protein sequence ID" value="CAH2041702.1"/>
    <property type="molecule type" value="Genomic_DNA"/>
</dbReference>
<dbReference type="PANTHER" id="PTHR23155">
    <property type="entry name" value="DISEASE RESISTANCE PROTEIN RP"/>
    <property type="match status" value="1"/>
</dbReference>
<dbReference type="Pfam" id="PF00931">
    <property type="entry name" value="NB-ARC"/>
    <property type="match status" value="1"/>
</dbReference>
<dbReference type="InterPro" id="IPR036388">
    <property type="entry name" value="WH-like_DNA-bd_sf"/>
</dbReference>
<dbReference type="Gene3D" id="1.10.10.10">
    <property type="entry name" value="Winged helix-like DNA-binding domain superfamily/Winged helix DNA-binding domain"/>
    <property type="match status" value="1"/>
</dbReference>
<keyword evidence="7" id="KW-0611">Plant defense</keyword>
<evidence type="ECO:0000256" key="5">
    <source>
        <dbReference type="ARBA" id="ARBA00022737"/>
    </source>
</evidence>
<feature type="domain" description="Disease resistance N-terminal" evidence="9">
    <location>
        <begin position="5"/>
        <end position="81"/>
    </location>
</feature>
<evidence type="ECO:0000256" key="7">
    <source>
        <dbReference type="ARBA" id="ARBA00022821"/>
    </source>
</evidence>
<dbReference type="InterPro" id="IPR038005">
    <property type="entry name" value="RX-like_CC"/>
</dbReference>
<dbReference type="Pfam" id="PF23559">
    <property type="entry name" value="WHD_DRP"/>
    <property type="match status" value="1"/>
</dbReference>
<dbReference type="InterPro" id="IPR058922">
    <property type="entry name" value="WHD_DRP"/>
</dbReference>
<keyword evidence="5" id="KW-0677">Repeat</keyword>
<dbReference type="AlphaFoldDB" id="A0AAU9RJU5"/>
<dbReference type="Gene3D" id="3.80.10.10">
    <property type="entry name" value="Ribonuclease Inhibitor"/>
    <property type="match status" value="1"/>
</dbReference>
<keyword evidence="6" id="KW-0547">Nucleotide-binding</keyword>
<feature type="domain" description="Disease resistance protein winged helix" evidence="10">
    <location>
        <begin position="412"/>
        <end position="483"/>
    </location>
</feature>
<dbReference type="InterPro" id="IPR032675">
    <property type="entry name" value="LRR_dom_sf"/>
</dbReference>
<dbReference type="InterPro" id="IPR002182">
    <property type="entry name" value="NB-ARC"/>
</dbReference>
<dbReference type="InterPro" id="IPR041118">
    <property type="entry name" value="Rx_N"/>
</dbReference>
<feature type="domain" description="NB-ARC" evidence="8">
    <location>
        <begin position="185"/>
        <end position="326"/>
    </location>
</feature>
<name>A0AAU9RJU5_THLAR</name>
<dbReference type="Pfam" id="PF23598">
    <property type="entry name" value="LRR_14"/>
    <property type="match status" value="1"/>
</dbReference>
<feature type="domain" description="Disease resistance R13L4/SHOC-2-like LRR" evidence="11">
    <location>
        <begin position="556"/>
        <end position="842"/>
    </location>
</feature>
<evidence type="ECO:0000256" key="2">
    <source>
        <dbReference type="ARBA" id="ARBA00004496"/>
    </source>
</evidence>
<dbReference type="PANTHER" id="PTHR23155:SF1152">
    <property type="entry name" value="AAA+ ATPASE DOMAIN-CONTAINING PROTEIN"/>
    <property type="match status" value="1"/>
</dbReference>
<dbReference type="GO" id="GO:0009626">
    <property type="term" value="P:plant-type hypersensitive response"/>
    <property type="evidence" value="ECO:0007669"/>
    <property type="project" value="UniProtKB-KW"/>
</dbReference>
<comment type="caution">
    <text evidence="12">The sequence shown here is derived from an EMBL/GenBank/DDBJ whole genome shotgun (WGS) entry which is preliminary data.</text>
</comment>
<dbReference type="FunFam" id="3.40.50.300:FF:001091">
    <property type="entry name" value="Probable disease resistance protein At1g61300"/>
    <property type="match status" value="1"/>
</dbReference>
<accession>A0AAU9RJU5</accession>
<dbReference type="GO" id="GO:0043531">
    <property type="term" value="F:ADP binding"/>
    <property type="evidence" value="ECO:0007669"/>
    <property type="project" value="InterPro"/>
</dbReference>
<evidence type="ECO:0000259" key="11">
    <source>
        <dbReference type="Pfam" id="PF23598"/>
    </source>
</evidence>
<evidence type="ECO:0000313" key="13">
    <source>
        <dbReference type="Proteomes" id="UP000836841"/>
    </source>
</evidence>
<dbReference type="InterPro" id="IPR044974">
    <property type="entry name" value="Disease_R_plants"/>
</dbReference>
<reference evidence="12 13" key="1">
    <citation type="submission" date="2022-03" db="EMBL/GenBank/DDBJ databases">
        <authorList>
            <person name="Nunn A."/>
            <person name="Chopra R."/>
            <person name="Nunn A."/>
            <person name="Contreras Garrido A."/>
        </authorList>
    </citation>
    <scope>NUCLEOTIDE SEQUENCE [LARGE SCALE GENOMIC DNA]</scope>
</reference>
<dbReference type="FunFam" id="1.10.10.10:FF:000322">
    <property type="entry name" value="Probable disease resistance protein At1g63360"/>
    <property type="match status" value="1"/>
</dbReference>
<dbReference type="Pfam" id="PF18052">
    <property type="entry name" value="Rx_N"/>
    <property type="match status" value="1"/>
</dbReference>
<sequence length="886" mass="101141">MADAAVDTLLQNLKGLLQSKADYILAVKDEIQSLYNDFTYLSSFLRDSEGKRGAHEEVKGLVRSIGNMACTTEEIIDSYVVDNVSPIHRIRPERTHSSPFVEYLVKIIISLCSIFDSPCLLGRDNLYAKLRPVHNIIEFLKEGVTKIYNDFYEIHHPQAGFPSDGISARLYAPDQKVTMVGFDEEVLTLTEQLTQGRKREIISVVGMAGQGKTTLARNLYNHPYIEHYFHIRAFIHVTQNYQMRDLLLALLRSLSIQPNERHTWSEEEPSGKLRRALLGRRYLMVLDDLWDMNVWDRLILSFPNDNNGSKILFTSRLTGLASKVFGDEPCPPELVDIGKKIAIGCQGLPLALVVIGGLLANASKTQKWWNQVAENITFYVISGERDSMNALILSYNHLPRHLKACFLYLGAFLEDKEVPVRRLTRLWIAERLVVLPADEQKCLEDLAEDYLKDLIGRNLVIIGKRNSGGGIKTCGLHDLLRELCLRMAKEENFLKQAYYHRLVHFCSSFSQSSVETFLSQEEYSPNVRSVLSCEISARNLSSLTEWDDPFITKATTLLTVLDLSSLCISEFPKGITLLVLLRYLSLWVEVKGQKSHPMSIGHLINLETFIFRTNEVITFARSFWKMEKLRHLLVHSGSYRIYQFMVHKPSILKNLQSITLCPGSSCQSALHRFPNLKKLVFWGPFVSEAGYVPFPDLSFLSCLKNLKLCHKGYEVRRGGNLKSFSLDKLPMNIKSLSLEYTALDWKEISMLGMLPNLEVLKLKDDACAGPCWKTSDGGFRRLIFLKLSLLDIVEWVTCSDHFPCLQHIVLQRCKLLEEIQLDLENVYTLKSLEITNCSESAAIWAWKIKEEKQSMNSKCLNIQINPLPELAFCDDQQSSDEQWYDI</sequence>
<evidence type="ECO:0000259" key="8">
    <source>
        <dbReference type="Pfam" id="PF00931"/>
    </source>
</evidence>
<keyword evidence="4" id="KW-0381">Hypersensitive response</keyword>
<evidence type="ECO:0000256" key="6">
    <source>
        <dbReference type="ARBA" id="ARBA00022741"/>
    </source>
</evidence>
<dbReference type="SUPFAM" id="SSF52058">
    <property type="entry name" value="L domain-like"/>
    <property type="match status" value="1"/>
</dbReference>
<evidence type="ECO:0000256" key="4">
    <source>
        <dbReference type="ARBA" id="ARBA00022667"/>
    </source>
</evidence>
<dbReference type="Gene3D" id="3.40.50.300">
    <property type="entry name" value="P-loop containing nucleotide triphosphate hydrolases"/>
    <property type="match status" value="1"/>
</dbReference>
<comment type="subcellular location">
    <subcellularLocation>
        <location evidence="2">Cytoplasm</location>
    </subcellularLocation>
</comment>
<dbReference type="SUPFAM" id="SSF52540">
    <property type="entry name" value="P-loop containing nucleoside triphosphate hydrolases"/>
    <property type="match status" value="1"/>
</dbReference>
<proteinExistence type="predicted"/>
<organism evidence="12 13">
    <name type="scientific">Thlaspi arvense</name>
    <name type="common">Field penny-cress</name>
    <dbReference type="NCBI Taxonomy" id="13288"/>
    <lineage>
        <taxon>Eukaryota</taxon>
        <taxon>Viridiplantae</taxon>
        <taxon>Streptophyta</taxon>
        <taxon>Embryophyta</taxon>
        <taxon>Tracheophyta</taxon>
        <taxon>Spermatophyta</taxon>
        <taxon>Magnoliopsida</taxon>
        <taxon>eudicotyledons</taxon>
        <taxon>Gunneridae</taxon>
        <taxon>Pentapetalae</taxon>
        <taxon>rosids</taxon>
        <taxon>malvids</taxon>
        <taxon>Brassicales</taxon>
        <taxon>Brassicaceae</taxon>
        <taxon>Thlaspideae</taxon>
        <taxon>Thlaspi</taxon>
    </lineage>
</organism>
<evidence type="ECO:0000259" key="9">
    <source>
        <dbReference type="Pfam" id="PF18052"/>
    </source>
</evidence>
<gene>
    <name evidence="12" type="ORF">TAV2_LOCUS4508</name>
</gene>
<dbReference type="Proteomes" id="UP000836841">
    <property type="component" value="Unassembled WGS sequence"/>
</dbReference>
<evidence type="ECO:0000256" key="1">
    <source>
        <dbReference type="ARBA" id="ARBA00002074"/>
    </source>
</evidence>
<keyword evidence="3" id="KW-0963">Cytoplasm</keyword>
<dbReference type="InterPro" id="IPR027417">
    <property type="entry name" value="P-loop_NTPase"/>
</dbReference>
<evidence type="ECO:0000313" key="12">
    <source>
        <dbReference type="EMBL" id="CAH2041702.1"/>
    </source>
</evidence>
<evidence type="ECO:0000256" key="3">
    <source>
        <dbReference type="ARBA" id="ARBA00022490"/>
    </source>
</evidence>
<dbReference type="Gene3D" id="1.20.5.4130">
    <property type="match status" value="1"/>
</dbReference>
<dbReference type="CDD" id="cd14798">
    <property type="entry name" value="RX-CC_like"/>
    <property type="match status" value="1"/>
</dbReference>
<dbReference type="InterPro" id="IPR055414">
    <property type="entry name" value="LRR_R13L4/SHOC2-like"/>
</dbReference>
<dbReference type="PRINTS" id="PR00364">
    <property type="entry name" value="DISEASERSIST"/>
</dbReference>
<evidence type="ECO:0000259" key="10">
    <source>
        <dbReference type="Pfam" id="PF23559"/>
    </source>
</evidence>
<comment type="function">
    <text evidence="1">Confers resistance to late blight (Phytophthora infestans) races carrying the avirulence gene Avr1. Resistance proteins guard the plant against pathogens that contain an appropriate avirulence protein via an indirect interaction with this avirulence protein. That triggers a defense system including the hypersensitive response, which restricts the pathogen growth.</text>
</comment>
<protein>
    <submittedName>
        <fullName evidence="12">Uncharacterized protein</fullName>
    </submittedName>
</protein>